<protein>
    <recommendedName>
        <fullName evidence="4">DUF4398 domain-containing protein</fullName>
    </recommendedName>
</protein>
<dbReference type="OrthoDB" id="7429203at2"/>
<accession>A0A4Q1KJJ1</accession>
<name>A0A4Q1KJJ1_9SPHN</name>
<dbReference type="EMBL" id="SBKP01000007">
    <property type="protein sequence ID" value="RXR28784.1"/>
    <property type="molecule type" value="Genomic_DNA"/>
</dbReference>
<sequence>MTHTVPIPGPLLPILPALALLAGCGANDSAAGPGGVTAGEARALNEAALILDARAGNAVSAMADNAQDAAHSQ</sequence>
<evidence type="ECO:0000256" key="1">
    <source>
        <dbReference type="SAM" id="SignalP"/>
    </source>
</evidence>
<dbReference type="AlphaFoldDB" id="A0A4Q1KJJ1"/>
<proteinExistence type="predicted"/>
<dbReference type="Proteomes" id="UP000290958">
    <property type="component" value="Unassembled WGS sequence"/>
</dbReference>
<keyword evidence="3" id="KW-1185">Reference proteome</keyword>
<keyword evidence="1" id="KW-0732">Signal</keyword>
<gene>
    <name evidence="2" type="ORF">EQG66_08695</name>
</gene>
<comment type="caution">
    <text evidence="2">The sequence shown here is derived from an EMBL/GenBank/DDBJ whole genome shotgun (WGS) entry which is preliminary data.</text>
</comment>
<evidence type="ECO:0000313" key="2">
    <source>
        <dbReference type="EMBL" id="RXR28784.1"/>
    </source>
</evidence>
<feature type="chain" id="PRO_5020496901" description="DUF4398 domain-containing protein" evidence="1">
    <location>
        <begin position="23"/>
        <end position="73"/>
    </location>
</feature>
<evidence type="ECO:0000313" key="3">
    <source>
        <dbReference type="Proteomes" id="UP000290958"/>
    </source>
</evidence>
<organism evidence="2 3">
    <name type="scientific">Sphingobium fluviale</name>
    <dbReference type="NCBI Taxonomy" id="2506423"/>
    <lineage>
        <taxon>Bacteria</taxon>
        <taxon>Pseudomonadati</taxon>
        <taxon>Pseudomonadota</taxon>
        <taxon>Alphaproteobacteria</taxon>
        <taxon>Sphingomonadales</taxon>
        <taxon>Sphingomonadaceae</taxon>
        <taxon>Sphingobium</taxon>
    </lineage>
</organism>
<reference evidence="3" key="1">
    <citation type="submission" date="2019-01" db="EMBL/GenBank/DDBJ databases">
        <title>Cytophagaceae bacterium strain CAR-16.</title>
        <authorList>
            <person name="Chen W.-M."/>
        </authorList>
    </citation>
    <scope>NUCLEOTIDE SEQUENCE [LARGE SCALE GENOMIC DNA]</scope>
    <source>
        <strain evidence="3">CHR27</strain>
    </source>
</reference>
<feature type="signal peptide" evidence="1">
    <location>
        <begin position="1"/>
        <end position="22"/>
    </location>
</feature>
<evidence type="ECO:0008006" key="4">
    <source>
        <dbReference type="Google" id="ProtNLM"/>
    </source>
</evidence>
<dbReference type="RefSeq" id="WP_129404202.1">
    <property type="nucleotide sequence ID" value="NZ_SBKP01000007.1"/>
</dbReference>